<dbReference type="InterPro" id="IPR053161">
    <property type="entry name" value="Ulvan_degrading_GH"/>
</dbReference>
<keyword evidence="4" id="KW-1185">Reference proteome</keyword>
<sequence>MKKQWKQAKKLLAVLTALALGASILTGPAQATETKVSDFVAGFTNVSNEAKPQIRYWWPNGLVDETEIRSQIQSIANAGFGGAEIICKGSSFDGEDGTSWGSDNWLASMEIALDEAKHLGLHLTFTISSGWPAVTPAIQSCDNPLAIKQIGYGKTEAIASGQQYNGAIPAPEVQTNTDSLLAVVAVQLDESVQTAETQYIKEDSFTVLTSQVNQQDNTIQWTAPDQGNWIILSFYMQSASDEEYPPIDHFSKEATKALTDYWDTRMITWGDEKNQIVDGIFEDSLELSPDYLWTPKLLEEFKDRRGYDLTPYLPLIFVPGLHFDTNNRPSTDDPAVFDTQSTMGERVRMDYYQTLTDLYTENHIESLQQWCESHGWDYRGQVAYGAPMEMTQSAAQAGIAETESLYFAKLPGNGSPKLMDSGTRDGYRMQTGMVNLTGKEVYSSELSPLRSGAYEQSTSDLLNMINSNMAAGVNLSVVHGYSNNGVYQGKYEGNWGGYDGMSGFFSNSWDKTPDFTQFADSMGYVARNQYVLRQGHQDVDIAYYRFEYFEVQVIEDMVTPDLEENGYSYDFVSPYLLNLDTANAKDGVIAPEGPSYKALVVDNEDYMPLDTAKKMLSYLDQGVKLFFIGKTPSMTPSYGDSMEDSQLIAVMEQIKNHANTTLLDTETQLVSALKGAGIMPDTQYQSANELSSYHNVDGNNDYYYLYNPSSQPITQTITFDAEGTPYELNAWDGSIQPVALYQQKSGQTTITVTVPAYGTCLYAFTSDQLTEYPIPSVHAVQSDCEVDYNEDGELVAVLEDNETHTVVLSDGTVKTVTGKGQHQPVSINSWTLSVESWHPGDDPSNNAIIAKTMLEPVSMETLIPWRDIRGMENVSGIGRYSTTVTMETVADHVVFDLGKVANSSFRIAVNGMDLPPANQFDTKVDLAPYLRQGENTITVTTASTLINAALVNGLISPIWQFTGDAEPVPQDYGMLGNQGKVQLNDLEEIVLVEQTGETNYGDQNKSQELIPQTGDSTLSFLFVIGTVTALGLILGLKRKKY</sequence>
<keyword evidence="1" id="KW-0472">Membrane</keyword>
<comment type="caution">
    <text evidence="3">The sequence shown here is derived from an EMBL/GenBank/DDBJ whole genome shotgun (WGS) entry which is preliminary data.</text>
</comment>
<proteinExistence type="predicted"/>
<dbReference type="EMBL" id="JACOQK010000001">
    <property type="protein sequence ID" value="MBC5788118.1"/>
    <property type="molecule type" value="Genomic_DNA"/>
</dbReference>
<evidence type="ECO:0000313" key="4">
    <source>
        <dbReference type="Proteomes" id="UP000649151"/>
    </source>
</evidence>
<feature type="signal peptide" evidence="2">
    <location>
        <begin position="1"/>
        <end position="31"/>
    </location>
</feature>
<dbReference type="PANTHER" id="PTHR36848:SF2">
    <property type="entry name" value="SECRETED PROTEIN"/>
    <property type="match status" value="1"/>
</dbReference>
<protein>
    <submittedName>
        <fullName evidence="3">LPXTG cell wall anchor domain-containing protein</fullName>
    </submittedName>
</protein>
<dbReference type="Proteomes" id="UP000649151">
    <property type="component" value="Unassembled WGS sequence"/>
</dbReference>
<dbReference type="RefSeq" id="WP_186996781.1">
    <property type="nucleotide sequence ID" value="NZ_JACOQK010000001.1"/>
</dbReference>
<reference evidence="3 4" key="1">
    <citation type="submission" date="2020-08" db="EMBL/GenBank/DDBJ databases">
        <title>Genome public.</title>
        <authorList>
            <person name="Liu C."/>
            <person name="Sun Q."/>
        </authorList>
    </citation>
    <scope>NUCLEOTIDE SEQUENCE [LARGE SCALE GENOMIC DNA]</scope>
    <source>
        <strain evidence="3 4">NSJ-27</strain>
    </source>
</reference>
<keyword evidence="2" id="KW-0732">Signal</keyword>
<evidence type="ECO:0000256" key="1">
    <source>
        <dbReference type="SAM" id="Phobius"/>
    </source>
</evidence>
<feature type="chain" id="PRO_5046503759" evidence="2">
    <location>
        <begin position="32"/>
        <end position="1041"/>
    </location>
</feature>
<gene>
    <name evidence="3" type="ORF">H8Z77_08820</name>
</gene>
<evidence type="ECO:0000313" key="3">
    <source>
        <dbReference type="EMBL" id="MBC5788118.1"/>
    </source>
</evidence>
<evidence type="ECO:0000256" key="2">
    <source>
        <dbReference type="SAM" id="SignalP"/>
    </source>
</evidence>
<keyword evidence="1" id="KW-1133">Transmembrane helix</keyword>
<organism evidence="3 4">
    <name type="scientific">Clostridium facile</name>
    <dbReference type="NCBI Taxonomy" id="2763035"/>
    <lineage>
        <taxon>Bacteria</taxon>
        <taxon>Bacillati</taxon>
        <taxon>Bacillota</taxon>
        <taxon>Clostridia</taxon>
        <taxon>Eubacteriales</taxon>
        <taxon>Clostridiaceae</taxon>
        <taxon>Clostridium</taxon>
    </lineage>
</organism>
<dbReference type="PANTHER" id="PTHR36848">
    <property type="entry name" value="DNA-BINDING PROTEIN (PUTATIVE SECRETED PROTEIN)-RELATED"/>
    <property type="match status" value="1"/>
</dbReference>
<name>A0ABR7ISQ2_9CLOT</name>
<dbReference type="NCBIfam" id="TIGR01167">
    <property type="entry name" value="LPXTG_anchor"/>
    <property type="match status" value="1"/>
</dbReference>
<feature type="transmembrane region" description="Helical" evidence="1">
    <location>
        <begin position="1018"/>
        <end position="1036"/>
    </location>
</feature>
<accession>A0ABR7ISQ2</accession>
<keyword evidence="1" id="KW-0812">Transmembrane</keyword>
<dbReference type="Pfam" id="PF17132">
    <property type="entry name" value="Glyco_hydro_106"/>
    <property type="match status" value="1"/>
</dbReference>